<evidence type="ECO:0000313" key="2">
    <source>
        <dbReference type="EMBL" id="GFD53314.1"/>
    </source>
</evidence>
<feature type="region of interest" description="Disordered" evidence="1">
    <location>
        <begin position="1"/>
        <end position="75"/>
    </location>
</feature>
<evidence type="ECO:0000256" key="1">
    <source>
        <dbReference type="SAM" id="MobiDB-lite"/>
    </source>
</evidence>
<feature type="non-terminal residue" evidence="2">
    <location>
        <position position="1"/>
    </location>
</feature>
<feature type="compositionally biased region" description="Basic and acidic residues" evidence="1">
    <location>
        <begin position="31"/>
        <end position="55"/>
    </location>
</feature>
<accession>A0A699X9F1</accession>
<gene>
    <name evidence="2" type="ORF">Tci_925283</name>
</gene>
<dbReference type="AlphaFoldDB" id="A0A699X9F1"/>
<feature type="compositionally biased region" description="Basic residues" evidence="1">
    <location>
        <begin position="9"/>
        <end position="22"/>
    </location>
</feature>
<protein>
    <submittedName>
        <fullName evidence="2">Uncharacterized protein</fullName>
    </submittedName>
</protein>
<name>A0A699X9F1_TANCI</name>
<proteinExistence type="predicted"/>
<sequence length="103" mass="11193">AQGRCGAGLRRRAAQGGRRVRAPRAAPQPDGDVRDDRGLVGRRQEDENLRQDPGRAQRAAVHRQDFRAQQGGSAHHLEIYGRRLRLGPAATVPGVYGRAGRPG</sequence>
<feature type="non-terminal residue" evidence="2">
    <location>
        <position position="103"/>
    </location>
</feature>
<dbReference type="EMBL" id="BKCJ011792742">
    <property type="protein sequence ID" value="GFD53314.1"/>
    <property type="molecule type" value="Genomic_DNA"/>
</dbReference>
<reference evidence="2" key="1">
    <citation type="journal article" date="2019" name="Sci. Rep.">
        <title>Draft genome of Tanacetum cinerariifolium, the natural source of mosquito coil.</title>
        <authorList>
            <person name="Yamashiro T."/>
            <person name="Shiraishi A."/>
            <person name="Satake H."/>
            <person name="Nakayama K."/>
        </authorList>
    </citation>
    <scope>NUCLEOTIDE SEQUENCE</scope>
</reference>
<organism evidence="2">
    <name type="scientific">Tanacetum cinerariifolium</name>
    <name type="common">Dalmatian daisy</name>
    <name type="synonym">Chrysanthemum cinerariifolium</name>
    <dbReference type="NCBI Taxonomy" id="118510"/>
    <lineage>
        <taxon>Eukaryota</taxon>
        <taxon>Viridiplantae</taxon>
        <taxon>Streptophyta</taxon>
        <taxon>Embryophyta</taxon>
        <taxon>Tracheophyta</taxon>
        <taxon>Spermatophyta</taxon>
        <taxon>Magnoliopsida</taxon>
        <taxon>eudicotyledons</taxon>
        <taxon>Gunneridae</taxon>
        <taxon>Pentapetalae</taxon>
        <taxon>asterids</taxon>
        <taxon>campanulids</taxon>
        <taxon>Asterales</taxon>
        <taxon>Asteraceae</taxon>
        <taxon>Asteroideae</taxon>
        <taxon>Anthemideae</taxon>
        <taxon>Anthemidinae</taxon>
        <taxon>Tanacetum</taxon>
    </lineage>
</organism>
<comment type="caution">
    <text evidence="2">The sequence shown here is derived from an EMBL/GenBank/DDBJ whole genome shotgun (WGS) entry which is preliminary data.</text>
</comment>